<organism evidence="1 2">
    <name type="scientific">Amycolatopsis azurea DSM 43854</name>
    <dbReference type="NCBI Taxonomy" id="1238180"/>
    <lineage>
        <taxon>Bacteria</taxon>
        <taxon>Bacillati</taxon>
        <taxon>Actinomycetota</taxon>
        <taxon>Actinomycetes</taxon>
        <taxon>Pseudonocardiales</taxon>
        <taxon>Pseudonocardiaceae</taxon>
        <taxon>Amycolatopsis</taxon>
    </lineage>
</organism>
<sequence length="42" mass="4668">MCAAAEDRDVLAQGLSPFTSLTDYVHTLARSGAFTERKRPER</sequence>
<dbReference type="PATRIC" id="fig|1238180.3.peg.5275"/>
<name>M2PZ95_9PSEU</name>
<comment type="caution">
    <text evidence="1">The sequence shown here is derived from an EMBL/GenBank/DDBJ whole genome shotgun (WGS) entry which is preliminary data.</text>
</comment>
<proteinExistence type="predicted"/>
<reference evidence="1 2" key="1">
    <citation type="submission" date="2012-10" db="EMBL/GenBank/DDBJ databases">
        <title>Genome assembly of Amycolatopsis azurea DSM 43854.</title>
        <authorList>
            <person name="Khatri I."/>
            <person name="Kaur I."/>
            <person name="Subramanian S."/>
            <person name="Mayilraj S."/>
        </authorList>
    </citation>
    <scope>NUCLEOTIDE SEQUENCE [LARGE SCALE GENOMIC DNA]</scope>
    <source>
        <strain evidence="1 2">DSM 43854</strain>
    </source>
</reference>
<gene>
    <name evidence="1" type="ORF">C791_5359</name>
</gene>
<dbReference type="Proteomes" id="UP000014137">
    <property type="component" value="Unassembled WGS sequence"/>
</dbReference>
<accession>M2PZ95</accession>
<dbReference type="EMBL" id="ANMG01000051">
    <property type="protein sequence ID" value="EMD25010.1"/>
    <property type="molecule type" value="Genomic_DNA"/>
</dbReference>
<evidence type="ECO:0000313" key="2">
    <source>
        <dbReference type="Proteomes" id="UP000014137"/>
    </source>
</evidence>
<dbReference type="AlphaFoldDB" id="M2PZ95"/>
<evidence type="ECO:0000313" key="1">
    <source>
        <dbReference type="EMBL" id="EMD25010.1"/>
    </source>
</evidence>
<protein>
    <submittedName>
        <fullName evidence="1">Uncharacterized protein</fullName>
    </submittedName>
</protein>